<evidence type="ECO:0000313" key="2">
    <source>
        <dbReference type="Proteomes" id="UP000661112"/>
    </source>
</evidence>
<accession>A0ABR8D296</accession>
<comment type="caution">
    <text evidence="1">The sequence shown here is derived from an EMBL/GenBank/DDBJ whole genome shotgun (WGS) entry which is preliminary data.</text>
</comment>
<dbReference type="Proteomes" id="UP000661112">
    <property type="component" value="Unassembled WGS sequence"/>
</dbReference>
<dbReference type="RefSeq" id="WP_190471843.1">
    <property type="nucleotide sequence ID" value="NZ_JACJSG010000013.1"/>
</dbReference>
<gene>
    <name evidence="1" type="ORF">H6G83_11985</name>
</gene>
<keyword evidence="2" id="KW-1185">Reference proteome</keyword>
<dbReference type="InterPro" id="IPR025455">
    <property type="entry name" value="DUF4276"/>
</dbReference>
<protein>
    <submittedName>
        <fullName evidence="1">DUF4276 family protein</fullName>
    </submittedName>
</protein>
<evidence type="ECO:0000313" key="1">
    <source>
        <dbReference type="EMBL" id="MBD2501309.1"/>
    </source>
</evidence>
<dbReference type="EMBL" id="JACJSG010000013">
    <property type="protein sequence ID" value="MBD2501309.1"/>
    <property type="molecule type" value="Genomic_DNA"/>
</dbReference>
<proteinExistence type="predicted"/>
<dbReference type="Pfam" id="PF14103">
    <property type="entry name" value="DUF4276"/>
    <property type="match status" value="1"/>
</dbReference>
<sequence length="236" mass="27210">MQHPKKLAIFVEGQTEQIFVEKLLLEIVGYKQISIEIRKFSGGKSNRKTETVKLGSPDSNYYVLLYDCGSYSHVLSDIRKQYISLNNNGYSKIIGLRDLEQTLLTEISKLEKSIQSNLKPLTQGGIPVSVCLAVKEIEAWFLSEWNHFLKIDSSLTLQFIEQNCGFNPQLVDVEQRLDPSEDLNFIYNLVNKTYSKNANDVQDIVNNLDYEFIYLDLVNTVKYLGYFIKEIDKFLI</sequence>
<reference evidence="1 2" key="1">
    <citation type="journal article" date="2020" name="ISME J.">
        <title>Comparative genomics reveals insights into cyanobacterial evolution and habitat adaptation.</title>
        <authorList>
            <person name="Chen M.Y."/>
            <person name="Teng W.K."/>
            <person name="Zhao L."/>
            <person name="Hu C.X."/>
            <person name="Zhou Y.K."/>
            <person name="Han B.P."/>
            <person name="Song L.R."/>
            <person name="Shu W.S."/>
        </authorList>
    </citation>
    <scope>NUCLEOTIDE SEQUENCE [LARGE SCALE GENOMIC DNA]</scope>
    <source>
        <strain evidence="1 2">FACHB-119</strain>
    </source>
</reference>
<name>A0ABR8D296_9NOST</name>
<organism evidence="1 2">
    <name type="scientific">Anabaena azotica FACHB-119</name>
    <dbReference type="NCBI Taxonomy" id="947527"/>
    <lineage>
        <taxon>Bacteria</taxon>
        <taxon>Bacillati</taxon>
        <taxon>Cyanobacteriota</taxon>
        <taxon>Cyanophyceae</taxon>
        <taxon>Nostocales</taxon>
        <taxon>Nostocaceae</taxon>
        <taxon>Anabaena</taxon>
        <taxon>Anabaena azotica</taxon>
    </lineage>
</organism>